<proteinExistence type="predicted"/>
<dbReference type="PANTHER" id="PTHR12236">
    <property type="entry name" value="STRUCTURAL CONTITUENT OF CUTICLE"/>
    <property type="match status" value="1"/>
</dbReference>
<keyword evidence="1 2" id="KW-0193">Cuticle</keyword>
<evidence type="ECO:0000313" key="5">
    <source>
        <dbReference type="EMBL" id="CAI6358416.1"/>
    </source>
</evidence>
<evidence type="ECO:0000256" key="1">
    <source>
        <dbReference type="ARBA" id="ARBA00022460"/>
    </source>
</evidence>
<evidence type="ECO:0000256" key="4">
    <source>
        <dbReference type="SAM" id="SignalP"/>
    </source>
</evidence>
<reference evidence="5 6" key="1">
    <citation type="submission" date="2023-01" db="EMBL/GenBank/DDBJ databases">
        <authorList>
            <person name="Whitehead M."/>
        </authorList>
    </citation>
    <scope>NUCLEOTIDE SEQUENCE [LARGE SCALE GENOMIC DNA]</scope>
</reference>
<dbReference type="InterPro" id="IPR051217">
    <property type="entry name" value="Insect_Cuticle_Struc_Prot"/>
</dbReference>
<evidence type="ECO:0000313" key="6">
    <source>
        <dbReference type="Proteomes" id="UP001160148"/>
    </source>
</evidence>
<organism evidence="5 6">
    <name type="scientific">Macrosiphum euphorbiae</name>
    <name type="common">potato aphid</name>
    <dbReference type="NCBI Taxonomy" id="13131"/>
    <lineage>
        <taxon>Eukaryota</taxon>
        <taxon>Metazoa</taxon>
        <taxon>Ecdysozoa</taxon>
        <taxon>Arthropoda</taxon>
        <taxon>Hexapoda</taxon>
        <taxon>Insecta</taxon>
        <taxon>Pterygota</taxon>
        <taxon>Neoptera</taxon>
        <taxon>Paraneoptera</taxon>
        <taxon>Hemiptera</taxon>
        <taxon>Sternorrhyncha</taxon>
        <taxon>Aphidomorpha</taxon>
        <taxon>Aphidoidea</taxon>
        <taxon>Aphididae</taxon>
        <taxon>Macrosiphini</taxon>
        <taxon>Macrosiphum</taxon>
    </lineage>
</organism>
<dbReference type="GO" id="GO:0042302">
    <property type="term" value="F:structural constituent of cuticle"/>
    <property type="evidence" value="ECO:0007669"/>
    <property type="project" value="UniProtKB-UniRule"/>
</dbReference>
<dbReference type="InterPro" id="IPR000618">
    <property type="entry name" value="Insect_cuticle"/>
</dbReference>
<dbReference type="AlphaFoldDB" id="A0AAV0WRX6"/>
<dbReference type="GO" id="GO:0031012">
    <property type="term" value="C:extracellular matrix"/>
    <property type="evidence" value="ECO:0007669"/>
    <property type="project" value="TreeGrafter"/>
</dbReference>
<dbReference type="PROSITE" id="PS00233">
    <property type="entry name" value="CHIT_BIND_RR_1"/>
    <property type="match status" value="1"/>
</dbReference>
<accession>A0AAV0WRX6</accession>
<dbReference type="EMBL" id="CARXXK010000002">
    <property type="protein sequence ID" value="CAI6358416.1"/>
    <property type="molecule type" value="Genomic_DNA"/>
</dbReference>
<feature type="signal peptide" evidence="4">
    <location>
        <begin position="1"/>
        <end position="22"/>
    </location>
</feature>
<evidence type="ECO:0008006" key="7">
    <source>
        <dbReference type="Google" id="ProtNLM"/>
    </source>
</evidence>
<feature type="region of interest" description="Disordered" evidence="3">
    <location>
        <begin position="51"/>
        <end position="70"/>
    </location>
</feature>
<dbReference type="Pfam" id="PF00379">
    <property type="entry name" value="Chitin_bind_4"/>
    <property type="match status" value="1"/>
</dbReference>
<dbReference type="PRINTS" id="PR00947">
    <property type="entry name" value="CUTICLE"/>
</dbReference>
<evidence type="ECO:0000256" key="3">
    <source>
        <dbReference type="SAM" id="MobiDB-lite"/>
    </source>
</evidence>
<dbReference type="GO" id="GO:0005615">
    <property type="term" value="C:extracellular space"/>
    <property type="evidence" value="ECO:0007669"/>
    <property type="project" value="TreeGrafter"/>
</dbReference>
<dbReference type="InterPro" id="IPR031311">
    <property type="entry name" value="CHIT_BIND_RR_consensus"/>
</dbReference>
<dbReference type="Proteomes" id="UP001160148">
    <property type="component" value="Unassembled WGS sequence"/>
</dbReference>
<name>A0AAV0WRX6_9HEMI</name>
<keyword evidence="4" id="KW-0732">Signal</keyword>
<evidence type="ECO:0000256" key="2">
    <source>
        <dbReference type="PROSITE-ProRule" id="PRU00497"/>
    </source>
</evidence>
<protein>
    <recommendedName>
        <fullName evidence="7">Pro-resilin</fullName>
    </recommendedName>
</protein>
<feature type="chain" id="PRO_5043807558" description="Pro-resilin" evidence="4">
    <location>
        <begin position="23"/>
        <end position="236"/>
    </location>
</feature>
<sequence length="236" mass="24963">MSRQKVVVILLLNVYLTSFVYAQYGSNFGNSNPGYGGTGTGTSVSSGYYGYKGQNPVRGPGGSDGNSEPEPFNFAYQVKDAPANTYFKHEANSDGKRVTGAYSVLLPDGRNQVMTYVADENGYNAKVNYEGEAKPQRSQPGIQGGYPSAPGFLSTAPKYPPAPIRGSDPRPTGYPGSAVPDPGYPSSGPAARPDPAGYPGSAYFGGSPPPLSYLVQFPTFKNGVKGSSRPKIWNFD</sequence>
<keyword evidence="6" id="KW-1185">Reference proteome</keyword>
<feature type="region of interest" description="Disordered" evidence="3">
    <location>
        <begin position="132"/>
        <end position="203"/>
    </location>
</feature>
<dbReference type="PROSITE" id="PS51155">
    <property type="entry name" value="CHIT_BIND_RR_2"/>
    <property type="match status" value="1"/>
</dbReference>
<gene>
    <name evidence="5" type="ORF">MEUPH1_LOCUS13929</name>
</gene>
<comment type="caution">
    <text evidence="5">The sequence shown here is derived from an EMBL/GenBank/DDBJ whole genome shotgun (WGS) entry which is preliminary data.</text>
</comment>
<dbReference type="PANTHER" id="PTHR12236:SF79">
    <property type="entry name" value="CUTICULAR PROTEIN 50CB-RELATED"/>
    <property type="match status" value="1"/>
</dbReference>